<dbReference type="InterPro" id="IPR023828">
    <property type="entry name" value="Peptidase_S8_Ser-AS"/>
</dbReference>
<dbReference type="PRINTS" id="PR00723">
    <property type="entry name" value="SUBTILISIN"/>
</dbReference>
<dbReference type="Proteomes" id="UP000641932">
    <property type="component" value="Unassembled WGS sequence"/>
</dbReference>
<feature type="domain" description="Peptidase S8/S53" evidence="10">
    <location>
        <begin position="178"/>
        <end position="478"/>
    </location>
</feature>
<evidence type="ECO:0000256" key="6">
    <source>
        <dbReference type="PROSITE-ProRule" id="PRU01240"/>
    </source>
</evidence>
<dbReference type="PANTHER" id="PTHR43806">
    <property type="entry name" value="PEPTIDASE S8"/>
    <property type="match status" value="1"/>
</dbReference>
<name>A0A917ZE93_9ACTN</name>
<feature type="compositionally biased region" description="Low complexity" evidence="8">
    <location>
        <begin position="352"/>
        <end position="361"/>
    </location>
</feature>
<gene>
    <name evidence="11" type="ORF">GCM10012280_04870</name>
</gene>
<dbReference type="InterPro" id="IPR022398">
    <property type="entry name" value="Peptidase_S8_His-AS"/>
</dbReference>
<evidence type="ECO:0000256" key="3">
    <source>
        <dbReference type="ARBA" id="ARBA00022801"/>
    </source>
</evidence>
<dbReference type="Pfam" id="PF00082">
    <property type="entry name" value="Peptidase_S8"/>
    <property type="match status" value="1"/>
</dbReference>
<dbReference type="PANTHER" id="PTHR43806:SF11">
    <property type="entry name" value="CEREVISIN-RELATED"/>
    <property type="match status" value="1"/>
</dbReference>
<evidence type="ECO:0000256" key="7">
    <source>
        <dbReference type="RuleBase" id="RU003355"/>
    </source>
</evidence>
<dbReference type="PROSITE" id="PS00136">
    <property type="entry name" value="SUBTILASE_ASP"/>
    <property type="match status" value="1"/>
</dbReference>
<organism evidence="11 12">
    <name type="scientific">Wenjunlia tyrosinilytica</name>
    <dbReference type="NCBI Taxonomy" id="1544741"/>
    <lineage>
        <taxon>Bacteria</taxon>
        <taxon>Bacillati</taxon>
        <taxon>Actinomycetota</taxon>
        <taxon>Actinomycetes</taxon>
        <taxon>Kitasatosporales</taxon>
        <taxon>Streptomycetaceae</taxon>
        <taxon>Wenjunlia</taxon>
    </lineage>
</organism>
<dbReference type="EMBL" id="BMMS01000002">
    <property type="protein sequence ID" value="GGO81211.1"/>
    <property type="molecule type" value="Genomic_DNA"/>
</dbReference>
<dbReference type="InterPro" id="IPR023827">
    <property type="entry name" value="Peptidase_S8_Asp-AS"/>
</dbReference>
<dbReference type="RefSeq" id="WP_189129793.1">
    <property type="nucleotide sequence ID" value="NZ_BMMS01000002.1"/>
</dbReference>
<dbReference type="InterPro" id="IPR000209">
    <property type="entry name" value="Peptidase_S8/S53_dom"/>
</dbReference>
<evidence type="ECO:0000256" key="4">
    <source>
        <dbReference type="ARBA" id="ARBA00022825"/>
    </source>
</evidence>
<evidence type="ECO:0000256" key="5">
    <source>
        <dbReference type="PIRSR" id="PIRSR615500-1"/>
    </source>
</evidence>
<feature type="region of interest" description="Disordered" evidence="8">
    <location>
        <begin position="340"/>
        <end position="363"/>
    </location>
</feature>
<feature type="active site" description="Charge relay system" evidence="5 6">
    <location>
        <position position="186"/>
    </location>
</feature>
<dbReference type="PROSITE" id="PS00137">
    <property type="entry name" value="SUBTILASE_HIS"/>
    <property type="match status" value="1"/>
</dbReference>
<evidence type="ECO:0000256" key="8">
    <source>
        <dbReference type="SAM" id="MobiDB-lite"/>
    </source>
</evidence>
<dbReference type="PROSITE" id="PS51257">
    <property type="entry name" value="PROKAR_LIPOPROTEIN"/>
    <property type="match status" value="1"/>
</dbReference>
<keyword evidence="3 6" id="KW-0378">Hydrolase</keyword>
<reference evidence="11" key="1">
    <citation type="journal article" date="2014" name="Int. J. Syst. Evol. Microbiol.">
        <title>Complete genome sequence of Corynebacterium casei LMG S-19264T (=DSM 44701T), isolated from a smear-ripened cheese.</title>
        <authorList>
            <consortium name="US DOE Joint Genome Institute (JGI-PGF)"/>
            <person name="Walter F."/>
            <person name="Albersmeier A."/>
            <person name="Kalinowski J."/>
            <person name="Ruckert C."/>
        </authorList>
    </citation>
    <scope>NUCLEOTIDE SEQUENCE</scope>
    <source>
        <strain evidence="11">CGMCC 4.7201</strain>
    </source>
</reference>
<sequence length="515" mass="53187">MAPVPPRRRRVAAVPLSFAVAGALACLPLAASTASAAGHQEKAADGPALSYVVNTKANHGYVKKVEQAVRDAGGTVVISYEQIGVVVAHSANTDFAKELRGVRGVQSAGATRTAPLQSAATTEVGVPEKVDAKTAAALAPKSAKASKAGLTREPLEPLQWDLGAIKADKAHEKTLGSRKVTVGVIDTGVDDSHPDLAPNFDKRDSVNCVGGKPDASDGAWRPYPDSAGNYHGTHVAGTIAAARNGIGVSGVAPGVKVAAIKVSQPGDSLFYPESVVCGFVWAGEHGIDVTNNSYYVDPWYFNCVEDPDQKAIVDAIGRATRFAEHKGTVNVASAGNSNWDLDADSIEDTTSPDDGTPTPRTVDPHKCFDVPTQLPGVVSVSATGAKAGKSYYSNYGLGVIDVAAPGGDRRVLPDAPAVDGRILSTLPDNQYGYLQGTSMAGPHVAGVAALIKSTHPWAPSAVVQALLKFEADDVACPTLYDSDGDGVADAVCKGGKSYNGFYGHGIVDALDAVEK</sequence>
<evidence type="ECO:0000313" key="11">
    <source>
        <dbReference type="EMBL" id="GGO81211.1"/>
    </source>
</evidence>
<feature type="active site" description="Charge relay system" evidence="5 6">
    <location>
        <position position="231"/>
    </location>
</feature>
<dbReference type="GO" id="GO:0006508">
    <property type="term" value="P:proteolysis"/>
    <property type="evidence" value="ECO:0007669"/>
    <property type="project" value="UniProtKB-KW"/>
</dbReference>
<protein>
    <submittedName>
        <fullName evidence="11">Peptidase S8</fullName>
    </submittedName>
</protein>
<reference evidence="11" key="2">
    <citation type="submission" date="2020-09" db="EMBL/GenBank/DDBJ databases">
        <authorList>
            <person name="Sun Q."/>
            <person name="Zhou Y."/>
        </authorList>
    </citation>
    <scope>NUCLEOTIDE SEQUENCE</scope>
    <source>
        <strain evidence="11">CGMCC 4.7201</strain>
    </source>
</reference>
<feature type="active site" description="Charge relay system" evidence="5 6">
    <location>
        <position position="438"/>
    </location>
</feature>
<dbReference type="Gene3D" id="3.40.50.200">
    <property type="entry name" value="Peptidase S8/S53 domain"/>
    <property type="match status" value="1"/>
</dbReference>
<dbReference type="InterPro" id="IPR050131">
    <property type="entry name" value="Peptidase_S8_subtilisin-like"/>
</dbReference>
<comment type="caution">
    <text evidence="11">The sequence shown here is derived from an EMBL/GenBank/DDBJ whole genome shotgun (WGS) entry which is preliminary data.</text>
</comment>
<keyword evidence="12" id="KW-1185">Reference proteome</keyword>
<evidence type="ECO:0000313" key="12">
    <source>
        <dbReference type="Proteomes" id="UP000641932"/>
    </source>
</evidence>
<dbReference type="InterPro" id="IPR036852">
    <property type="entry name" value="Peptidase_S8/S53_dom_sf"/>
</dbReference>
<comment type="similarity">
    <text evidence="1 6 7">Belongs to the peptidase S8 family.</text>
</comment>
<feature type="compositionally biased region" description="Acidic residues" evidence="8">
    <location>
        <begin position="341"/>
        <end position="351"/>
    </location>
</feature>
<dbReference type="PROSITE" id="PS51892">
    <property type="entry name" value="SUBTILASE"/>
    <property type="match status" value="1"/>
</dbReference>
<keyword evidence="4 6" id="KW-0720">Serine protease</keyword>
<accession>A0A917ZE93</accession>
<proteinExistence type="inferred from homology"/>
<dbReference type="SUPFAM" id="SSF52743">
    <property type="entry name" value="Subtilisin-like"/>
    <property type="match status" value="1"/>
</dbReference>
<evidence type="ECO:0000259" key="10">
    <source>
        <dbReference type="Pfam" id="PF00082"/>
    </source>
</evidence>
<dbReference type="InterPro" id="IPR015500">
    <property type="entry name" value="Peptidase_S8_subtilisin-rel"/>
</dbReference>
<keyword evidence="9" id="KW-0732">Signal</keyword>
<evidence type="ECO:0000256" key="1">
    <source>
        <dbReference type="ARBA" id="ARBA00011073"/>
    </source>
</evidence>
<feature type="signal peptide" evidence="9">
    <location>
        <begin position="1"/>
        <end position="36"/>
    </location>
</feature>
<dbReference type="GO" id="GO:0004252">
    <property type="term" value="F:serine-type endopeptidase activity"/>
    <property type="evidence" value="ECO:0007669"/>
    <property type="project" value="UniProtKB-UniRule"/>
</dbReference>
<evidence type="ECO:0000256" key="2">
    <source>
        <dbReference type="ARBA" id="ARBA00022670"/>
    </source>
</evidence>
<dbReference type="PROSITE" id="PS00138">
    <property type="entry name" value="SUBTILASE_SER"/>
    <property type="match status" value="1"/>
</dbReference>
<feature type="chain" id="PRO_5037550165" evidence="9">
    <location>
        <begin position="37"/>
        <end position="515"/>
    </location>
</feature>
<evidence type="ECO:0000256" key="9">
    <source>
        <dbReference type="SAM" id="SignalP"/>
    </source>
</evidence>
<keyword evidence="2 6" id="KW-0645">Protease</keyword>
<dbReference type="AlphaFoldDB" id="A0A917ZE93"/>